<accession>A0A9W2YSH5</accession>
<gene>
    <name evidence="4" type="primary">LOC129922702</name>
</gene>
<dbReference type="OrthoDB" id="10386598at2759"/>
<feature type="transmembrane region" description="Helical" evidence="1">
    <location>
        <begin position="335"/>
        <end position="362"/>
    </location>
</feature>
<dbReference type="InterPro" id="IPR035234">
    <property type="entry name" value="IgGFc-bd_N"/>
</dbReference>
<keyword evidence="1" id="KW-0472">Membrane</keyword>
<dbReference type="Pfam" id="PF17517">
    <property type="entry name" value="IgGFc_binding"/>
    <property type="match status" value="1"/>
</dbReference>
<evidence type="ECO:0000256" key="1">
    <source>
        <dbReference type="SAM" id="Phobius"/>
    </source>
</evidence>
<evidence type="ECO:0000259" key="2">
    <source>
        <dbReference type="Pfam" id="PF17517"/>
    </source>
</evidence>
<dbReference type="RefSeq" id="XP_055865611.1">
    <property type="nucleotide sequence ID" value="XM_056009636.1"/>
</dbReference>
<evidence type="ECO:0000313" key="4">
    <source>
        <dbReference type="RefSeq" id="XP_055865611.1"/>
    </source>
</evidence>
<keyword evidence="1" id="KW-0812">Transmembrane</keyword>
<dbReference type="AlphaFoldDB" id="A0A9W2YSH5"/>
<evidence type="ECO:0000313" key="3">
    <source>
        <dbReference type="Proteomes" id="UP001165740"/>
    </source>
</evidence>
<organism evidence="3 4">
    <name type="scientific">Biomphalaria glabrata</name>
    <name type="common">Bloodfluke planorb</name>
    <name type="synonym">Freshwater snail</name>
    <dbReference type="NCBI Taxonomy" id="6526"/>
    <lineage>
        <taxon>Eukaryota</taxon>
        <taxon>Metazoa</taxon>
        <taxon>Spiralia</taxon>
        <taxon>Lophotrochozoa</taxon>
        <taxon>Mollusca</taxon>
        <taxon>Gastropoda</taxon>
        <taxon>Heterobranchia</taxon>
        <taxon>Euthyneura</taxon>
        <taxon>Panpulmonata</taxon>
        <taxon>Hygrophila</taxon>
        <taxon>Lymnaeoidea</taxon>
        <taxon>Planorbidae</taxon>
        <taxon>Biomphalaria</taxon>
    </lineage>
</organism>
<sequence length="370" mass="41002">MDSTLDVMLPLGYVGQEYFILPAHIPGDVTLKSIIKIQSFYDWTQITLNTNISFLLKFSGDTYETPIDSHSFHYICGNTSFYVYQIISGLHGDVCVTSLLPSSLWRYSYDLARSSDAYNVYVYIVVKATVTSGRVTNDTIQWTCQSIAGTAFSGCYTVFPTDTNYLHLQLLSKTDPFGAYLVGYDNTSLFCHPLGIADIMEPINTKPFQHALYLQRLKEKHKSTCESMTSEKPTLTTILSIANDSSISSFSTTDSNRVLETTEGFTHAQSDTSASVAITTPQSVTWPKTSPGSTGLREAIISFLKVDHSELSSHKRNLISAPDPRTSAQICGFSGILLVLSVVLLIIFPDLVSIVRFCIIFIKSKICFKN</sequence>
<dbReference type="GeneID" id="129922702"/>
<keyword evidence="3" id="KW-1185">Reference proteome</keyword>
<protein>
    <submittedName>
        <fullName evidence="4">Uncharacterized protein LOC129922702</fullName>
    </submittedName>
</protein>
<proteinExistence type="predicted"/>
<name>A0A9W2YSH5_BIOGL</name>
<dbReference type="Proteomes" id="UP001165740">
    <property type="component" value="Chromosome 14"/>
</dbReference>
<keyword evidence="1" id="KW-1133">Transmembrane helix</keyword>
<feature type="domain" description="IgGFc-binding protein N-terminal" evidence="2">
    <location>
        <begin position="2"/>
        <end position="183"/>
    </location>
</feature>
<reference evidence="4" key="1">
    <citation type="submission" date="2025-08" db="UniProtKB">
        <authorList>
            <consortium name="RefSeq"/>
        </authorList>
    </citation>
    <scope>IDENTIFICATION</scope>
</reference>